<dbReference type="STRING" id="70601.gene:9377084"/>
<dbReference type="PIR" id="D71239">
    <property type="entry name" value="D71239"/>
</dbReference>
<proteinExistence type="predicted"/>
<accession>O57913</accession>
<dbReference type="AlphaFoldDB" id="O57913"/>
<reference evidence="1 2" key="1">
    <citation type="journal article" date="1998" name="DNA Res.">
        <title>Complete sequence and gene organization of the genome of a hyper-thermophilic archaebacterium, Pyrococcus horikoshii OT3.</title>
        <authorList>
            <person name="Kawarabayasi Y."/>
            <person name="Sawada M."/>
            <person name="Horikawa H."/>
            <person name="Haikawa Y."/>
            <person name="Hino Y."/>
            <person name="Yamamoto S."/>
            <person name="Sekine M."/>
            <person name="Baba S."/>
            <person name="Kosugi H."/>
            <person name="Hosoyama A."/>
            <person name="Nagai Y."/>
            <person name="Sakai M."/>
            <person name="Ogura K."/>
            <person name="Otuka R."/>
            <person name="Nakazawa H."/>
            <person name="Takamiya M."/>
            <person name="Ohfuku Y."/>
            <person name="Funahashi T."/>
            <person name="Tanaka T."/>
            <person name="Kudoh Y."/>
            <person name="Yamazaki J."/>
            <person name="Kushida N."/>
            <person name="Oguchi A."/>
            <person name="Aoki K."/>
            <person name="Nakamura Y."/>
            <person name="Robb T.F."/>
            <person name="Horikoshi K."/>
            <person name="Masuchi Y."/>
            <person name="Shizuya H."/>
            <person name="Kikuchi H."/>
        </authorList>
    </citation>
    <scope>NUCLEOTIDE SEQUENCE [LARGE SCALE GENOMIC DNA]</scope>
    <source>
        <strain evidence="2">ATCC 700860 / DSM 12428 / JCM 9974 / NBRC 100139 / OT-3</strain>
    </source>
</reference>
<keyword evidence="2" id="KW-1185">Reference proteome</keyword>
<evidence type="ECO:0000313" key="2">
    <source>
        <dbReference type="Proteomes" id="UP000000752"/>
    </source>
</evidence>
<organism evidence="1 2">
    <name type="scientific">Pyrococcus horikoshii (strain ATCC 700860 / DSM 12428 / JCM 9974 / NBRC 100139 / OT-3)</name>
    <dbReference type="NCBI Taxonomy" id="70601"/>
    <lineage>
        <taxon>Archaea</taxon>
        <taxon>Methanobacteriati</taxon>
        <taxon>Methanobacteriota</taxon>
        <taxon>Thermococci</taxon>
        <taxon>Thermococcales</taxon>
        <taxon>Thermococcaceae</taxon>
        <taxon>Pyrococcus</taxon>
    </lineage>
</organism>
<gene>
    <name evidence="1" type="ordered locus">PH0174</name>
</gene>
<evidence type="ECO:0000313" key="1">
    <source>
        <dbReference type="EMBL" id="BAA29243.1"/>
    </source>
</evidence>
<protein>
    <submittedName>
        <fullName evidence="1">Uncharacterized protein</fullName>
    </submittedName>
</protein>
<dbReference type="Proteomes" id="UP000000752">
    <property type="component" value="Chromosome"/>
</dbReference>
<dbReference type="KEGG" id="pho:PH0174"/>
<name>O57913_PYRHO</name>
<dbReference type="EnsemblBacteria" id="BAA29243">
    <property type="protein sequence ID" value="BAA29243"/>
    <property type="gene ID" value="BAA29243"/>
</dbReference>
<sequence>MNPINPLNVDIVNYDHVHYHHALRDLYSLSPMRCLRREYASSLIRYLTETFLLRVGWRTFLESSSFIPPRKILTPSEFRRTPTSLTKCSSLIILLLTSLKITLKTTIGLNISAKSRAREYLLSLGS</sequence>
<dbReference type="EMBL" id="BA000001">
    <property type="protein sequence ID" value="BAA29243.1"/>
    <property type="molecule type" value="Genomic_DNA"/>
</dbReference>